<keyword evidence="3" id="KW-1185">Reference proteome</keyword>
<keyword evidence="1" id="KW-0472">Membrane</keyword>
<keyword evidence="1" id="KW-1133">Transmembrane helix</keyword>
<name>A0A562NWC9_9HYPH</name>
<reference evidence="2 3" key="1">
    <citation type="journal article" date="2015" name="Stand. Genomic Sci.">
        <title>Genomic Encyclopedia of Bacterial and Archaeal Type Strains, Phase III: the genomes of soil and plant-associated and newly described type strains.</title>
        <authorList>
            <person name="Whitman W.B."/>
            <person name="Woyke T."/>
            <person name="Klenk H.P."/>
            <person name="Zhou Y."/>
            <person name="Lilburn T.G."/>
            <person name="Beck B.J."/>
            <person name="De Vos P."/>
            <person name="Vandamme P."/>
            <person name="Eisen J.A."/>
            <person name="Garrity G."/>
            <person name="Hugenholtz P."/>
            <person name="Kyrpides N.C."/>
        </authorList>
    </citation>
    <scope>NUCLEOTIDE SEQUENCE [LARGE SCALE GENOMIC DNA]</scope>
    <source>
        <strain evidence="2 3">CGMCC 1.2546</strain>
    </source>
</reference>
<dbReference type="EMBL" id="VLKT01000016">
    <property type="protein sequence ID" value="TWI36485.1"/>
    <property type="molecule type" value="Genomic_DNA"/>
</dbReference>
<evidence type="ECO:0000256" key="1">
    <source>
        <dbReference type="SAM" id="Phobius"/>
    </source>
</evidence>
<dbReference type="AlphaFoldDB" id="A0A562NWC9"/>
<proteinExistence type="predicted"/>
<dbReference type="Proteomes" id="UP000317122">
    <property type="component" value="Unassembled WGS sequence"/>
</dbReference>
<evidence type="ECO:0000313" key="3">
    <source>
        <dbReference type="Proteomes" id="UP000317122"/>
    </source>
</evidence>
<keyword evidence="1" id="KW-0812">Transmembrane</keyword>
<gene>
    <name evidence="2" type="ORF">IQ26_02998</name>
</gene>
<feature type="transmembrane region" description="Helical" evidence="1">
    <location>
        <begin position="12"/>
        <end position="35"/>
    </location>
</feature>
<comment type="caution">
    <text evidence="2">The sequence shown here is derived from an EMBL/GenBank/DDBJ whole genome shotgun (WGS) entry which is preliminary data.</text>
</comment>
<organism evidence="2 3">
    <name type="scientific">Mesorhizobium tianshanense</name>
    <dbReference type="NCBI Taxonomy" id="39844"/>
    <lineage>
        <taxon>Bacteria</taxon>
        <taxon>Pseudomonadati</taxon>
        <taxon>Pseudomonadota</taxon>
        <taxon>Alphaproteobacteria</taxon>
        <taxon>Hyphomicrobiales</taxon>
        <taxon>Phyllobacteriaceae</taxon>
        <taxon>Mesorhizobium</taxon>
    </lineage>
</organism>
<evidence type="ECO:0000313" key="2">
    <source>
        <dbReference type="EMBL" id="TWI36485.1"/>
    </source>
</evidence>
<accession>A0A562NWC9</accession>
<protein>
    <submittedName>
        <fullName evidence="2">Uncharacterized protein</fullName>
    </submittedName>
</protein>
<sequence>MEFASCYVQDGPVLASSIFLTVTAAFMVLAAIAAARLIAMSGANSVEQPQTV</sequence>